<evidence type="ECO:0000313" key="1">
    <source>
        <dbReference type="EMBL" id="KAG2300939.1"/>
    </source>
</evidence>
<keyword evidence="2" id="KW-1185">Reference proteome</keyword>
<protein>
    <submittedName>
        <fullName evidence="1">Uncharacterized protein</fullName>
    </submittedName>
</protein>
<reference evidence="1 2" key="1">
    <citation type="submission" date="2020-02" db="EMBL/GenBank/DDBJ databases">
        <authorList>
            <person name="Ma Q."/>
            <person name="Huang Y."/>
            <person name="Song X."/>
            <person name="Pei D."/>
        </authorList>
    </citation>
    <scope>NUCLEOTIDE SEQUENCE [LARGE SCALE GENOMIC DNA]</scope>
    <source>
        <strain evidence="1">Sxm20200214</strain>
        <tissue evidence="1">Leaf</tissue>
    </source>
</reference>
<dbReference type="AlphaFoldDB" id="A0A8X7SBI2"/>
<evidence type="ECO:0000313" key="2">
    <source>
        <dbReference type="Proteomes" id="UP000886595"/>
    </source>
</evidence>
<accession>A0A8X7SBI2</accession>
<dbReference type="EMBL" id="JAAMPC010000008">
    <property type="protein sequence ID" value="KAG2300939.1"/>
    <property type="molecule type" value="Genomic_DNA"/>
</dbReference>
<comment type="caution">
    <text evidence="1">The sequence shown here is derived from an EMBL/GenBank/DDBJ whole genome shotgun (WGS) entry which is preliminary data.</text>
</comment>
<name>A0A8X7SBI2_BRACI</name>
<sequence length="66" mass="7163">MEQDYSYTQPSSSEEFDINSLLEAEAALYADEGVAVGYVNQVTGCESVLLVGSSESKSRVVLRNLL</sequence>
<gene>
    <name evidence="1" type="ORF">Bca52824_037411</name>
</gene>
<organism evidence="1 2">
    <name type="scientific">Brassica carinata</name>
    <name type="common">Ethiopian mustard</name>
    <name type="synonym">Abyssinian cabbage</name>
    <dbReference type="NCBI Taxonomy" id="52824"/>
    <lineage>
        <taxon>Eukaryota</taxon>
        <taxon>Viridiplantae</taxon>
        <taxon>Streptophyta</taxon>
        <taxon>Embryophyta</taxon>
        <taxon>Tracheophyta</taxon>
        <taxon>Spermatophyta</taxon>
        <taxon>Magnoliopsida</taxon>
        <taxon>eudicotyledons</taxon>
        <taxon>Gunneridae</taxon>
        <taxon>Pentapetalae</taxon>
        <taxon>rosids</taxon>
        <taxon>malvids</taxon>
        <taxon>Brassicales</taxon>
        <taxon>Brassicaceae</taxon>
        <taxon>Brassiceae</taxon>
        <taxon>Brassica</taxon>
    </lineage>
</organism>
<dbReference type="Proteomes" id="UP000886595">
    <property type="component" value="Unassembled WGS sequence"/>
</dbReference>
<proteinExistence type="predicted"/>